<dbReference type="GO" id="GO:0008889">
    <property type="term" value="F:glycerophosphodiester phosphodiesterase activity"/>
    <property type="evidence" value="ECO:0007669"/>
    <property type="project" value="TreeGrafter"/>
</dbReference>
<evidence type="ECO:0000256" key="1">
    <source>
        <dbReference type="ARBA" id="ARBA00004141"/>
    </source>
</evidence>
<keyword evidence="5 8" id="KW-1133">Transmembrane helix</keyword>
<proteinExistence type="inferred from homology"/>
<evidence type="ECO:0000256" key="2">
    <source>
        <dbReference type="ARBA" id="ARBA00007277"/>
    </source>
</evidence>
<dbReference type="GO" id="GO:0005886">
    <property type="term" value="C:plasma membrane"/>
    <property type="evidence" value="ECO:0007669"/>
    <property type="project" value="TreeGrafter"/>
</dbReference>
<evidence type="ECO:0000313" key="10">
    <source>
        <dbReference type="Ensembl" id="ENSPNYP00000013538.1"/>
    </source>
</evidence>
<comment type="similarity">
    <text evidence="2">Belongs to the glycerophosphoryl diester phosphodiesterase family.</text>
</comment>
<feature type="transmembrane region" description="Helical" evidence="8">
    <location>
        <begin position="189"/>
        <end position="209"/>
    </location>
</feature>
<feature type="transmembrane region" description="Helical" evidence="8">
    <location>
        <begin position="153"/>
        <end position="177"/>
    </location>
</feature>
<dbReference type="STRING" id="303518.ENSPNYP00000013538"/>
<feature type="transmembrane region" description="Helical" evidence="8">
    <location>
        <begin position="119"/>
        <end position="141"/>
    </location>
</feature>
<dbReference type="InterPro" id="IPR030395">
    <property type="entry name" value="GP_PDE_dom"/>
</dbReference>
<evidence type="ECO:0000259" key="9">
    <source>
        <dbReference type="PROSITE" id="PS51704"/>
    </source>
</evidence>
<feature type="transmembrane region" description="Helical" evidence="8">
    <location>
        <begin position="6"/>
        <end position="27"/>
    </location>
</feature>
<feature type="transmembrane region" description="Helical" evidence="8">
    <location>
        <begin position="39"/>
        <end position="63"/>
    </location>
</feature>
<keyword evidence="6 8" id="KW-0472">Membrane</keyword>
<keyword evidence="3 8" id="KW-0812">Transmembrane</keyword>
<accession>A0A3B4FV93</accession>
<name>A0A3B4FV93_9CICH</name>
<dbReference type="InterPro" id="IPR017946">
    <property type="entry name" value="PLC-like_Pdiesterase_TIM-brl"/>
</dbReference>
<evidence type="ECO:0000256" key="4">
    <source>
        <dbReference type="ARBA" id="ARBA00022801"/>
    </source>
</evidence>
<evidence type="ECO:0000256" key="6">
    <source>
        <dbReference type="ARBA" id="ARBA00023136"/>
    </source>
</evidence>
<comment type="subcellular location">
    <subcellularLocation>
        <location evidence="1">Membrane</location>
        <topology evidence="1">Multi-pass membrane protein</topology>
    </subcellularLocation>
</comment>
<dbReference type="GeneTree" id="ENSGT00940000159625"/>
<feature type="domain" description="GP-PDE" evidence="9">
    <location>
        <begin position="224"/>
        <end position="478"/>
    </location>
</feature>
<dbReference type="PANTHER" id="PTHR23344:SF1">
    <property type="entry name" value="GLYCEROPHOSPHOINOSITOL INOSITOLPHOSPHODIESTERASE GDPD2"/>
    <property type="match status" value="1"/>
</dbReference>
<dbReference type="PROSITE" id="PS51704">
    <property type="entry name" value="GP_PDE"/>
    <property type="match status" value="1"/>
</dbReference>
<keyword evidence="7" id="KW-0325">Glycoprotein</keyword>
<dbReference type="Pfam" id="PF03009">
    <property type="entry name" value="GDPD"/>
    <property type="match status" value="1"/>
</dbReference>
<evidence type="ECO:0000256" key="3">
    <source>
        <dbReference type="ARBA" id="ARBA00022692"/>
    </source>
</evidence>
<dbReference type="Gene3D" id="3.20.20.190">
    <property type="entry name" value="Phosphatidylinositol (PI) phosphodiesterase"/>
    <property type="match status" value="1"/>
</dbReference>
<keyword evidence="4" id="KW-0378">Hydrolase</keyword>
<evidence type="ECO:0000256" key="5">
    <source>
        <dbReference type="ARBA" id="ARBA00022989"/>
    </source>
</evidence>
<protein>
    <submittedName>
        <fullName evidence="10">Glycerophosphodiester phosphodiesterase domain containing 2</fullName>
    </submittedName>
</protein>
<reference evidence="10" key="1">
    <citation type="submission" date="2023-09" db="UniProtKB">
        <authorList>
            <consortium name="Ensembl"/>
        </authorList>
    </citation>
    <scope>IDENTIFICATION</scope>
</reference>
<dbReference type="SUPFAM" id="SSF51695">
    <property type="entry name" value="PLC-like phosphodiesterases"/>
    <property type="match status" value="1"/>
</dbReference>
<organism evidence="10">
    <name type="scientific">Pundamilia nyererei</name>
    <dbReference type="NCBI Taxonomy" id="303518"/>
    <lineage>
        <taxon>Eukaryota</taxon>
        <taxon>Metazoa</taxon>
        <taxon>Chordata</taxon>
        <taxon>Craniata</taxon>
        <taxon>Vertebrata</taxon>
        <taxon>Euteleostomi</taxon>
        <taxon>Actinopterygii</taxon>
        <taxon>Neopterygii</taxon>
        <taxon>Teleostei</taxon>
        <taxon>Neoteleostei</taxon>
        <taxon>Acanthomorphata</taxon>
        <taxon>Ovalentaria</taxon>
        <taxon>Cichlomorphae</taxon>
        <taxon>Cichliformes</taxon>
        <taxon>Cichlidae</taxon>
        <taxon>African cichlids</taxon>
        <taxon>Pseudocrenilabrinae</taxon>
        <taxon>Haplochromini</taxon>
        <taxon>Pundamilia</taxon>
    </lineage>
</organism>
<feature type="transmembrane region" description="Helical" evidence="8">
    <location>
        <begin position="83"/>
        <end position="107"/>
    </location>
</feature>
<evidence type="ECO:0000256" key="8">
    <source>
        <dbReference type="SAM" id="Phobius"/>
    </source>
</evidence>
<dbReference type="Ensembl" id="ENSPNYT00000013869.1">
    <property type="protein sequence ID" value="ENSPNYP00000013538.1"/>
    <property type="gene ID" value="ENSPNYG00000010265.1"/>
</dbReference>
<dbReference type="GO" id="GO:0006629">
    <property type="term" value="P:lipid metabolic process"/>
    <property type="evidence" value="ECO:0007669"/>
    <property type="project" value="InterPro"/>
</dbReference>
<dbReference type="AlphaFoldDB" id="A0A3B4FV93"/>
<dbReference type="PANTHER" id="PTHR23344">
    <property type="entry name" value="GLYCEROPHOSPHORYL DIESTER PHOSPHODIESTERASE"/>
    <property type="match status" value="1"/>
</dbReference>
<evidence type="ECO:0000256" key="7">
    <source>
        <dbReference type="ARBA" id="ARBA00023180"/>
    </source>
</evidence>
<sequence>MFLCPFLCPSVCLCCLFFSRGFYSCRWTESSSQRRKCRWLSLLVVTLMSLLSLCWLYICFAISNDQQNVNEVIFRTLKTWLNYFLVVVIISAVLASYCILLLLFALIQVALAEQLHLHWLHKIIFCFCVIFITALASGVSIKGREEWPTVLTLLQATAPFLQFGAVGALTLLSPFLFHRFHLAKTRSKMVIAGMFLVVSAAIFLCPLLIHSPCLIEVQELPEKPKLIGHRGAPMLAPENTIMSFNRSLKCGVIAFETDVQLSRDGKPFLMHDHGPDFLLRTTNVKDKFNGSSFNKSTDLTFEQLRTLNAGEQFLKNDPYSTVSLLSEDEKETARTQTIPSLQELLEFAKLHNTSVIFDLKNKETEEIDTNDTVNITLESGIPQSLILWLPSKEREVVKKQAPDFIQVYENETDLEKNNGSHLNVKYSEIKMKNISDLRKRNITVNLYVVNERWLFSMLWCAGASSVTTNACHLLKEMESPDWVMPHSTYLITWILVDISSALVMMALFHWTKHSLCHNADGPSNDNELEVFLTRLP</sequence>